<comment type="caution">
    <text evidence="2">The sequence shown here is derived from an EMBL/GenBank/DDBJ whole genome shotgun (WGS) entry which is preliminary data.</text>
</comment>
<feature type="transmembrane region" description="Helical" evidence="1">
    <location>
        <begin position="27"/>
        <end position="46"/>
    </location>
</feature>
<evidence type="ECO:0000313" key="2">
    <source>
        <dbReference type="EMBL" id="KKM03540.1"/>
    </source>
</evidence>
<name>A0A0F9GXI2_9ZZZZ</name>
<organism evidence="2">
    <name type="scientific">marine sediment metagenome</name>
    <dbReference type="NCBI Taxonomy" id="412755"/>
    <lineage>
        <taxon>unclassified sequences</taxon>
        <taxon>metagenomes</taxon>
        <taxon>ecological metagenomes</taxon>
    </lineage>
</organism>
<evidence type="ECO:0000256" key="1">
    <source>
        <dbReference type="SAM" id="Phobius"/>
    </source>
</evidence>
<dbReference type="EMBL" id="LAZR01016659">
    <property type="protein sequence ID" value="KKM03540.1"/>
    <property type="molecule type" value="Genomic_DNA"/>
</dbReference>
<keyword evidence="1" id="KW-1133">Transmembrane helix</keyword>
<accession>A0A0F9GXI2</accession>
<proteinExistence type="predicted"/>
<sequence length="58" mass="6594">MKWERIYLGAWIWAVIAQTVTFDGRKFLGAVLLVVSILWVVVPSFIGDRWKGEENGNG</sequence>
<dbReference type="AlphaFoldDB" id="A0A0F9GXI2"/>
<reference evidence="2" key="1">
    <citation type="journal article" date="2015" name="Nature">
        <title>Complex archaea that bridge the gap between prokaryotes and eukaryotes.</title>
        <authorList>
            <person name="Spang A."/>
            <person name="Saw J.H."/>
            <person name="Jorgensen S.L."/>
            <person name="Zaremba-Niedzwiedzka K."/>
            <person name="Martijn J."/>
            <person name="Lind A.E."/>
            <person name="van Eijk R."/>
            <person name="Schleper C."/>
            <person name="Guy L."/>
            <person name="Ettema T.J."/>
        </authorList>
    </citation>
    <scope>NUCLEOTIDE SEQUENCE</scope>
</reference>
<gene>
    <name evidence="2" type="ORF">LCGC14_1773360</name>
</gene>
<keyword evidence="1" id="KW-0472">Membrane</keyword>
<keyword evidence="1" id="KW-0812">Transmembrane</keyword>
<protein>
    <submittedName>
        <fullName evidence="2">Uncharacterized protein</fullName>
    </submittedName>
</protein>